<dbReference type="GO" id="GO:0003697">
    <property type="term" value="F:single-stranded DNA binding"/>
    <property type="evidence" value="ECO:0007669"/>
    <property type="project" value="TreeGrafter"/>
</dbReference>
<dbReference type="GO" id="GO:0003684">
    <property type="term" value="F:damaged DNA binding"/>
    <property type="evidence" value="ECO:0007669"/>
    <property type="project" value="InterPro"/>
</dbReference>
<evidence type="ECO:0000259" key="7">
    <source>
        <dbReference type="Pfam" id="PF03834"/>
    </source>
</evidence>
<proteinExistence type="inferred from homology"/>
<dbReference type="GO" id="GO:0006312">
    <property type="term" value="P:mitotic recombination"/>
    <property type="evidence" value="ECO:0007669"/>
    <property type="project" value="TreeGrafter"/>
</dbReference>
<evidence type="ECO:0000256" key="1">
    <source>
        <dbReference type="ARBA" id="ARBA00004123"/>
    </source>
</evidence>
<evidence type="ECO:0000256" key="2">
    <source>
        <dbReference type="ARBA" id="ARBA00008283"/>
    </source>
</evidence>
<gene>
    <name evidence="8" type="ORF">VNE69_07151</name>
</gene>
<dbReference type="InterPro" id="IPR011335">
    <property type="entry name" value="Restrct_endonuc-II-like"/>
</dbReference>
<evidence type="ECO:0000256" key="4">
    <source>
        <dbReference type="ARBA" id="ARBA00023125"/>
    </source>
</evidence>
<organism evidence="8 9">
    <name type="scientific">Vairimorpha necatrix</name>
    <dbReference type="NCBI Taxonomy" id="6039"/>
    <lineage>
        <taxon>Eukaryota</taxon>
        <taxon>Fungi</taxon>
        <taxon>Fungi incertae sedis</taxon>
        <taxon>Microsporidia</taxon>
        <taxon>Nosematidae</taxon>
        <taxon>Vairimorpha</taxon>
    </lineage>
</organism>
<name>A0AAX4JDJ0_9MICR</name>
<dbReference type="GO" id="GO:0006302">
    <property type="term" value="P:double-strand break repair"/>
    <property type="evidence" value="ECO:0007669"/>
    <property type="project" value="UniProtKB-ARBA"/>
</dbReference>
<dbReference type="GO" id="GO:0070914">
    <property type="term" value="P:UV-damage excision repair"/>
    <property type="evidence" value="ECO:0007669"/>
    <property type="project" value="TreeGrafter"/>
</dbReference>
<comment type="similarity">
    <text evidence="2">Belongs to the ERCC1/RAD10/SWI10 family.</text>
</comment>
<keyword evidence="5" id="KW-0234">DNA repair</keyword>
<accession>A0AAX4JDJ0</accession>
<dbReference type="InterPro" id="IPR004579">
    <property type="entry name" value="ERCC1/RAD10/SWI10"/>
</dbReference>
<keyword evidence="9" id="KW-1185">Reference proteome</keyword>
<evidence type="ECO:0000256" key="6">
    <source>
        <dbReference type="ARBA" id="ARBA00023242"/>
    </source>
</evidence>
<dbReference type="PANTHER" id="PTHR12749:SF0">
    <property type="entry name" value="DNA EXCISION REPAIR PROTEIN ERCC-1"/>
    <property type="match status" value="1"/>
</dbReference>
<dbReference type="InterPro" id="IPR010994">
    <property type="entry name" value="RuvA_2-like"/>
</dbReference>
<protein>
    <submittedName>
        <fullName evidence="8">Ercc1-like DNA excision repair protein</fullName>
    </submittedName>
</protein>
<evidence type="ECO:0000256" key="3">
    <source>
        <dbReference type="ARBA" id="ARBA00022763"/>
    </source>
</evidence>
<dbReference type="SUPFAM" id="SSF52980">
    <property type="entry name" value="Restriction endonuclease-like"/>
    <property type="match status" value="1"/>
</dbReference>
<keyword evidence="6" id="KW-0539">Nucleus</keyword>
<dbReference type="CDD" id="cd22325">
    <property type="entry name" value="ERCC1_C-like"/>
    <property type="match status" value="1"/>
</dbReference>
<dbReference type="Gene3D" id="1.10.150.20">
    <property type="entry name" value="5' to 3' exonuclease, C-terminal subdomain"/>
    <property type="match status" value="1"/>
</dbReference>
<dbReference type="EMBL" id="CP142732">
    <property type="protein sequence ID" value="WUR04084.1"/>
    <property type="molecule type" value="Genomic_DNA"/>
</dbReference>
<dbReference type="AlphaFoldDB" id="A0AAX4JDJ0"/>
<dbReference type="InterPro" id="IPR047260">
    <property type="entry name" value="ERCC1-like_central_dom"/>
</dbReference>
<dbReference type="Pfam" id="PF03834">
    <property type="entry name" value="Rad10"/>
    <property type="match status" value="1"/>
</dbReference>
<dbReference type="GO" id="GO:0070522">
    <property type="term" value="C:ERCC4-ERCC1 complex"/>
    <property type="evidence" value="ECO:0007669"/>
    <property type="project" value="TreeGrafter"/>
</dbReference>
<keyword evidence="3" id="KW-0227">DNA damage</keyword>
<dbReference type="Proteomes" id="UP001334084">
    <property type="component" value="Chromosome 7"/>
</dbReference>
<dbReference type="GO" id="GO:0000110">
    <property type="term" value="C:nucleotide-excision repair factor 1 complex"/>
    <property type="evidence" value="ECO:0007669"/>
    <property type="project" value="TreeGrafter"/>
</dbReference>
<evidence type="ECO:0000313" key="8">
    <source>
        <dbReference type="EMBL" id="WUR04084.1"/>
    </source>
</evidence>
<evidence type="ECO:0000256" key="5">
    <source>
        <dbReference type="ARBA" id="ARBA00023204"/>
    </source>
</evidence>
<dbReference type="SUPFAM" id="SSF47781">
    <property type="entry name" value="RuvA domain 2-like"/>
    <property type="match status" value="1"/>
</dbReference>
<dbReference type="KEGG" id="vnx:VNE69_07151"/>
<feature type="domain" description="ERCC1-like central" evidence="7">
    <location>
        <begin position="1"/>
        <end position="110"/>
    </location>
</feature>
<dbReference type="Gene3D" id="3.40.50.10130">
    <property type="match status" value="1"/>
</dbReference>
<comment type="subcellular location">
    <subcellularLocation>
        <location evidence="1">Nucleus</location>
    </subcellularLocation>
</comment>
<dbReference type="PANTHER" id="PTHR12749">
    <property type="entry name" value="EXCISION REPAIR CROSS-COMPLEMENTING 1 ERCC1"/>
    <property type="match status" value="1"/>
</dbReference>
<dbReference type="RefSeq" id="XP_065330229.1">
    <property type="nucleotide sequence ID" value="XM_065474157.1"/>
</dbReference>
<keyword evidence="4" id="KW-0238">DNA-binding</keyword>
<reference evidence="8" key="1">
    <citation type="journal article" date="2024" name="BMC Genomics">
        <title>Functional annotation of a divergent genome using sequence and structure-based similarity.</title>
        <authorList>
            <person name="Svedberg D."/>
            <person name="Winiger R.R."/>
            <person name="Berg A."/>
            <person name="Sharma H."/>
            <person name="Tellgren-Roth C."/>
            <person name="Debrunner-Vossbrinck B.A."/>
            <person name="Vossbrinck C.R."/>
            <person name="Barandun J."/>
        </authorList>
    </citation>
    <scope>NUCLEOTIDE SEQUENCE</scope>
    <source>
        <strain evidence="8">Illinois isolate</strain>
    </source>
</reference>
<dbReference type="GeneID" id="90541907"/>
<evidence type="ECO:0000313" key="9">
    <source>
        <dbReference type="Proteomes" id="UP001334084"/>
    </source>
</evidence>
<sequence>MIKINKKQYANNVISYLTDSSYSFIEDISTDYEINNTISVLFLSLRFHCTKPEYIYKRLNKLKPYKLSIVLLYVDSENFSSTLLELYDKLDATIILGFSNEECARYLKGLDINQNRSINVIRRKEESYETFLTSWPKINTTDSACILKNYHNLKDFFNNLEKDVKNISGIGNTKTSLLKKYYDMNFKEE</sequence>